<feature type="transmembrane region" description="Helical" evidence="7">
    <location>
        <begin position="72"/>
        <end position="97"/>
    </location>
</feature>
<keyword evidence="4 7" id="KW-0812">Transmembrane</keyword>
<name>A0A0L0W8C2_GOTPU</name>
<dbReference type="PATRIC" id="fig|1503.3.peg.431"/>
<feature type="transmembrane region" description="Helical" evidence="7">
    <location>
        <begin position="40"/>
        <end position="60"/>
    </location>
</feature>
<dbReference type="InterPro" id="IPR025937">
    <property type="entry name" value="PDGLE_dom"/>
</dbReference>
<proteinExistence type="predicted"/>
<keyword evidence="6 7" id="KW-0472">Membrane</keyword>
<evidence type="ECO:0000256" key="2">
    <source>
        <dbReference type="ARBA" id="ARBA00022448"/>
    </source>
</evidence>
<dbReference type="Proteomes" id="UP000037267">
    <property type="component" value="Unassembled WGS sequence"/>
</dbReference>
<feature type="transmembrane region" description="Helical" evidence="7">
    <location>
        <begin position="296"/>
        <end position="316"/>
    </location>
</feature>
<evidence type="ECO:0000256" key="3">
    <source>
        <dbReference type="ARBA" id="ARBA00022475"/>
    </source>
</evidence>
<feature type="transmembrane region" description="Helical" evidence="7">
    <location>
        <begin position="103"/>
        <end position="125"/>
    </location>
</feature>
<dbReference type="RefSeq" id="WP_050355994.1">
    <property type="nucleotide sequence ID" value="NZ_LGSS01000013.1"/>
</dbReference>
<dbReference type="Pfam" id="PF01891">
    <property type="entry name" value="CbiM"/>
    <property type="match status" value="1"/>
</dbReference>
<sequence>MHILDNYLSPSTCVTLYTATVVILRRATIKIKNEVSKKKLPLLGVCSAFSFLIMMFNVPLPGGTTGHAIGGTIIAILIGPYAATVALTVVLTIQAFLFGDGGILALGANVFNMAIVIPFVGYYLFNKIKGDNHKRNYLAAFIAAYVAANISALVTAVELGLQPLLFKSASGLPTYFPYSLKITIPSMVIPHLLFAGALEGIITAGVYIFVKKTSPDIIYEGDNKDKEIRTSPLYGLLLSMILLSPLGLLASGSVWGEWSSEEINKLIGYIPNGIKNGFQHSALLPDYTISKLSEPISYVISAILGVIIVIIATKFINKGILIYKNRQQNGMDV</sequence>
<dbReference type="InterPro" id="IPR002751">
    <property type="entry name" value="CbiM/NikMN"/>
</dbReference>
<evidence type="ECO:0000313" key="9">
    <source>
        <dbReference type="EMBL" id="KNF07697.1"/>
    </source>
</evidence>
<feature type="domain" description="PDGLE" evidence="8">
    <location>
        <begin position="233"/>
        <end position="315"/>
    </location>
</feature>
<dbReference type="EMBL" id="LGSS01000013">
    <property type="protein sequence ID" value="KNF07697.1"/>
    <property type="molecule type" value="Genomic_DNA"/>
</dbReference>
<evidence type="ECO:0000313" key="10">
    <source>
        <dbReference type="Proteomes" id="UP000037267"/>
    </source>
</evidence>
<dbReference type="GO" id="GO:0000041">
    <property type="term" value="P:transition metal ion transport"/>
    <property type="evidence" value="ECO:0007669"/>
    <property type="project" value="InterPro"/>
</dbReference>
<dbReference type="NCBIfam" id="NF005598">
    <property type="entry name" value="PRK07331.1"/>
    <property type="match status" value="1"/>
</dbReference>
<dbReference type="Gene3D" id="1.10.1760.20">
    <property type="match status" value="1"/>
</dbReference>
<protein>
    <submittedName>
        <fullName evidence="9">ABC-type Co2+ transport system, permease component</fullName>
    </submittedName>
</protein>
<gene>
    <name evidence="9" type="ORF">CLPU_13c00390</name>
</gene>
<dbReference type="PANTHER" id="PTHR34229:SF1">
    <property type="entry name" value="METAL TRANSPORT PROTEIN HI_1621-RELATED"/>
    <property type="match status" value="1"/>
</dbReference>
<evidence type="ECO:0000256" key="7">
    <source>
        <dbReference type="SAM" id="Phobius"/>
    </source>
</evidence>
<dbReference type="NCBIfam" id="NF008873">
    <property type="entry name" value="PRK11909.1"/>
    <property type="match status" value="1"/>
</dbReference>
<feature type="transmembrane region" description="Helical" evidence="7">
    <location>
        <begin position="231"/>
        <end position="250"/>
    </location>
</feature>
<keyword evidence="10" id="KW-1185">Reference proteome</keyword>
<feature type="transmembrane region" description="Helical" evidence="7">
    <location>
        <begin position="137"/>
        <end position="157"/>
    </location>
</feature>
<organism evidence="9 10">
    <name type="scientific">Gottschalkia purinilytica</name>
    <name type="common">Clostridium purinilyticum</name>
    <dbReference type="NCBI Taxonomy" id="1503"/>
    <lineage>
        <taxon>Bacteria</taxon>
        <taxon>Bacillati</taxon>
        <taxon>Bacillota</taxon>
        <taxon>Tissierellia</taxon>
        <taxon>Tissierellales</taxon>
        <taxon>Gottschalkiaceae</taxon>
        <taxon>Gottschalkia</taxon>
    </lineage>
</organism>
<comment type="subcellular location">
    <subcellularLocation>
        <location evidence="1">Cell membrane</location>
        <topology evidence="1">Multi-pass membrane protein</topology>
    </subcellularLocation>
</comment>
<dbReference type="GO" id="GO:0005886">
    <property type="term" value="C:plasma membrane"/>
    <property type="evidence" value="ECO:0007669"/>
    <property type="project" value="UniProtKB-SubCell"/>
</dbReference>
<dbReference type="Pfam" id="PF13190">
    <property type="entry name" value="PDGLE"/>
    <property type="match status" value="1"/>
</dbReference>
<comment type="caution">
    <text evidence="9">The sequence shown here is derived from an EMBL/GenBank/DDBJ whole genome shotgun (WGS) entry which is preliminary data.</text>
</comment>
<evidence type="ECO:0000256" key="1">
    <source>
        <dbReference type="ARBA" id="ARBA00004651"/>
    </source>
</evidence>
<dbReference type="PANTHER" id="PTHR34229">
    <property type="entry name" value="METAL TRANSPORT PROTEIN HI_1621-RELATED"/>
    <property type="match status" value="1"/>
</dbReference>
<evidence type="ECO:0000259" key="8">
    <source>
        <dbReference type="Pfam" id="PF13190"/>
    </source>
</evidence>
<keyword evidence="5 7" id="KW-1133">Transmembrane helix</keyword>
<evidence type="ECO:0000256" key="6">
    <source>
        <dbReference type="ARBA" id="ARBA00023136"/>
    </source>
</evidence>
<accession>A0A0L0W8C2</accession>
<reference evidence="10" key="1">
    <citation type="submission" date="2015-07" db="EMBL/GenBank/DDBJ databases">
        <title>Draft genome sequence of the purine-degrading Gottschalkia purinilyticum DSM 1384 (formerly Clostridium purinilyticum).</title>
        <authorList>
            <person name="Poehlein A."/>
            <person name="Schiel-Bengelsdorf B."/>
            <person name="Bengelsdorf F.R."/>
            <person name="Daniel R."/>
            <person name="Duerre P."/>
        </authorList>
    </citation>
    <scope>NUCLEOTIDE SEQUENCE [LARGE SCALE GENOMIC DNA]</scope>
    <source>
        <strain evidence="10">DSM 1384</strain>
    </source>
</reference>
<feature type="transmembrane region" description="Helical" evidence="7">
    <location>
        <begin position="188"/>
        <end position="210"/>
    </location>
</feature>
<dbReference type="AlphaFoldDB" id="A0A0L0W8C2"/>
<dbReference type="OrthoDB" id="5395048at2"/>
<keyword evidence="3" id="KW-1003">Cell membrane</keyword>
<evidence type="ECO:0000256" key="4">
    <source>
        <dbReference type="ARBA" id="ARBA00022692"/>
    </source>
</evidence>
<keyword evidence="2" id="KW-0813">Transport</keyword>
<evidence type="ECO:0000256" key="5">
    <source>
        <dbReference type="ARBA" id="ARBA00022989"/>
    </source>
</evidence>
<dbReference type="STRING" id="1503.CLPU_13c00390"/>